<name>A0A660A8A9_STRPY</name>
<keyword evidence="1" id="KW-0687">Ribonucleoprotein</keyword>
<reference evidence="1 2" key="1">
    <citation type="submission" date="2019-05" db="EMBL/GenBank/DDBJ databases">
        <title>Novel genomic isolates of S.pyogenes and S.dysgalactiae subsp. equisimilis associated to necrotising fasciitis (NSTI).</title>
        <authorList>
            <person name="Barrantes I."/>
        </authorList>
    </citation>
    <scope>NUCLEOTIDE SEQUENCE [LARGE SCALE GENOMIC DNA]</scope>
    <source>
        <strain evidence="1 2">SPY6028</strain>
    </source>
</reference>
<dbReference type="AlphaFoldDB" id="A0A660A8A9"/>
<dbReference type="GO" id="GO:0005840">
    <property type="term" value="C:ribosome"/>
    <property type="evidence" value="ECO:0007669"/>
    <property type="project" value="UniProtKB-KW"/>
</dbReference>
<accession>A0A660A8A9</accession>
<evidence type="ECO:0000313" key="2">
    <source>
        <dbReference type="Proteomes" id="UP000316580"/>
    </source>
</evidence>
<gene>
    <name evidence="1" type="ORF">FGO82_02075</name>
</gene>
<organism evidence="1 2">
    <name type="scientific">Streptococcus pyogenes</name>
    <dbReference type="NCBI Taxonomy" id="1314"/>
    <lineage>
        <taxon>Bacteria</taxon>
        <taxon>Bacillati</taxon>
        <taxon>Bacillota</taxon>
        <taxon>Bacilli</taxon>
        <taxon>Lactobacillales</taxon>
        <taxon>Streptococcaceae</taxon>
        <taxon>Streptococcus</taxon>
    </lineage>
</organism>
<sequence length="38" mass="4549">MAKKSKIAKYHKQLQLIEQYADLRRELKANGDYEALRK</sequence>
<dbReference type="Proteomes" id="UP000316580">
    <property type="component" value="Unassembled WGS sequence"/>
</dbReference>
<feature type="non-terminal residue" evidence="1">
    <location>
        <position position="38"/>
    </location>
</feature>
<protein>
    <submittedName>
        <fullName evidence="1">30S ribosomal protein S14</fullName>
    </submittedName>
</protein>
<dbReference type="EMBL" id="VCID01000447">
    <property type="protein sequence ID" value="TNY48355.1"/>
    <property type="molecule type" value="Genomic_DNA"/>
</dbReference>
<proteinExistence type="predicted"/>
<keyword evidence="1" id="KW-0689">Ribosomal protein</keyword>
<comment type="caution">
    <text evidence="1">The sequence shown here is derived from an EMBL/GenBank/DDBJ whole genome shotgun (WGS) entry which is preliminary data.</text>
</comment>
<evidence type="ECO:0000313" key="1">
    <source>
        <dbReference type="EMBL" id="TNY48355.1"/>
    </source>
</evidence>